<evidence type="ECO:0000256" key="8">
    <source>
        <dbReference type="PIRSR" id="PIRSR000294-1"/>
    </source>
</evidence>
<feature type="binding site" description="axial binding residue" evidence="9">
    <location>
        <position position="298"/>
    </location>
    <ligand>
        <name>heme c</name>
        <dbReference type="ChEBI" id="CHEBI:61717"/>
        <label>2</label>
    </ligand>
    <ligandPart>
        <name>Fe</name>
        <dbReference type="ChEBI" id="CHEBI:18248"/>
    </ligandPart>
</feature>
<evidence type="ECO:0000256" key="1">
    <source>
        <dbReference type="ARBA" id="ARBA00004418"/>
    </source>
</evidence>
<keyword evidence="5" id="KW-0574">Periplasm</keyword>
<feature type="binding site" description="covalent" evidence="8">
    <location>
        <position position="75"/>
    </location>
    <ligand>
        <name>heme c</name>
        <dbReference type="ChEBI" id="CHEBI:61717"/>
        <label>1</label>
    </ligand>
</feature>
<keyword evidence="13" id="KW-1185">Reference proteome</keyword>
<keyword evidence="4 10" id="KW-0732">Signal</keyword>
<evidence type="ECO:0000256" key="4">
    <source>
        <dbReference type="ARBA" id="ARBA00022729"/>
    </source>
</evidence>
<dbReference type="InterPro" id="IPR051395">
    <property type="entry name" value="Cytochrome_c_Peroxidase/MauG"/>
</dbReference>
<feature type="chain" id="PRO_5011695762" evidence="10">
    <location>
        <begin position="29"/>
        <end position="340"/>
    </location>
</feature>
<dbReference type="GO" id="GO:0009055">
    <property type="term" value="F:electron transfer activity"/>
    <property type="evidence" value="ECO:0007669"/>
    <property type="project" value="InterPro"/>
</dbReference>
<protein>
    <submittedName>
        <fullName evidence="12">Cytochrome c peroxidase</fullName>
    </submittedName>
</protein>
<keyword evidence="6" id="KW-0560">Oxidoreductase</keyword>
<feature type="binding site" description="axial binding residue" evidence="9">
    <location>
        <position position="222"/>
    </location>
    <ligand>
        <name>heme c</name>
        <dbReference type="ChEBI" id="CHEBI:61717"/>
        <label>2</label>
    </ligand>
    <ligandPart>
        <name>Fe</name>
        <dbReference type="ChEBI" id="CHEBI:18248"/>
    </ligandPart>
</feature>
<comment type="subcellular location">
    <subcellularLocation>
        <location evidence="1">Periplasm</location>
    </subcellularLocation>
</comment>
<evidence type="ECO:0000313" key="12">
    <source>
        <dbReference type="EMBL" id="SDJ45379.1"/>
    </source>
</evidence>
<keyword evidence="7 9" id="KW-0408">Iron</keyword>
<sequence length="340" mass="36974">MAYGQIGKVRAGLLVPLCLAAAAPFALALVNQPAAPIGEPIAPITGTGPSDQAKIALGESLFNDARLSHDDVIACSGCHRLDFSGDDGRARSAAADGGQLDFNAPTVFSAALNFRLNWRGNFRTVEEQNEAVLLDDRLMNTSWEELLPKLRSDPDYSQRFVTLYGAAPGRTDVLDALAIFQRSLITPNARFDRYLKGERDAITADEEHGYQLFKAFGCIACHQGANVGGNLFQKFGIFRNPFAGQKTLSQADLGRFAITGVESDRHVFRVPSLRNVAVTAPYFHDGRTASLADAVKIMARSQLGRELDQRDTDLIVKFLATLTGEYRGQPLTSAADRLQQ</sequence>
<evidence type="ECO:0000256" key="2">
    <source>
        <dbReference type="ARBA" id="ARBA00022617"/>
    </source>
</evidence>
<dbReference type="AlphaFoldDB" id="A0A1G8TV58"/>
<dbReference type="PANTHER" id="PTHR30600">
    <property type="entry name" value="CYTOCHROME C PEROXIDASE-RELATED"/>
    <property type="match status" value="1"/>
</dbReference>
<dbReference type="GO" id="GO:0042597">
    <property type="term" value="C:periplasmic space"/>
    <property type="evidence" value="ECO:0007669"/>
    <property type="project" value="UniProtKB-SubCell"/>
</dbReference>
<proteinExistence type="predicted"/>
<dbReference type="InterPro" id="IPR036909">
    <property type="entry name" value="Cyt_c-like_dom_sf"/>
</dbReference>
<evidence type="ECO:0000256" key="3">
    <source>
        <dbReference type="ARBA" id="ARBA00022723"/>
    </source>
</evidence>
<feature type="binding site" description="covalent" evidence="8">
    <location>
        <position position="221"/>
    </location>
    <ligand>
        <name>heme c</name>
        <dbReference type="ChEBI" id="CHEBI:61717"/>
        <label>2</label>
    </ligand>
</feature>
<organism evidence="12 13">
    <name type="scientific">Mesorhizobium muleiense</name>
    <dbReference type="NCBI Taxonomy" id="1004279"/>
    <lineage>
        <taxon>Bacteria</taxon>
        <taxon>Pseudomonadati</taxon>
        <taxon>Pseudomonadota</taxon>
        <taxon>Alphaproteobacteria</taxon>
        <taxon>Hyphomicrobiales</taxon>
        <taxon>Phyllobacteriaceae</taxon>
        <taxon>Mesorhizobium</taxon>
    </lineage>
</organism>
<keyword evidence="2 8" id="KW-0349">Heme</keyword>
<dbReference type="InterPro" id="IPR004852">
    <property type="entry name" value="Di-haem_cyt_c_peroxidsae"/>
</dbReference>
<evidence type="ECO:0000256" key="9">
    <source>
        <dbReference type="PIRSR" id="PIRSR000294-2"/>
    </source>
</evidence>
<dbReference type="GO" id="GO:0046872">
    <property type="term" value="F:metal ion binding"/>
    <property type="evidence" value="ECO:0007669"/>
    <property type="project" value="UniProtKB-KW"/>
</dbReference>
<evidence type="ECO:0000256" key="5">
    <source>
        <dbReference type="ARBA" id="ARBA00022764"/>
    </source>
</evidence>
<dbReference type="PROSITE" id="PS51007">
    <property type="entry name" value="CYTC"/>
    <property type="match status" value="1"/>
</dbReference>
<evidence type="ECO:0000256" key="6">
    <source>
        <dbReference type="ARBA" id="ARBA00023002"/>
    </source>
</evidence>
<feature type="binding site" description="covalent" evidence="8">
    <location>
        <position position="218"/>
    </location>
    <ligand>
        <name>heme c</name>
        <dbReference type="ChEBI" id="CHEBI:61717"/>
        <label>2</label>
    </ligand>
</feature>
<feature type="signal peptide" evidence="10">
    <location>
        <begin position="1"/>
        <end position="28"/>
    </location>
</feature>
<feature type="binding site" description="axial binding residue" evidence="9">
    <location>
        <position position="79"/>
    </location>
    <ligand>
        <name>heme c</name>
        <dbReference type="ChEBI" id="CHEBI:61717"/>
        <label>1</label>
    </ligand>
    <ligandPart>
        <name>Fe</name>
        <dbReference type="ChEBI" id="CHEBI:18248"/>
    </ligandPart>
</feature>
<dbReference type="RefSeq" id="WP_091593824.1">
    <property type="nucleotide sequence ID" value="NZ_FNEE01000006.1"/>
</dbReference>
<evidence type="ECO:0000259" key="11">
    <source>
        <dbReference type="PROSITE" id="PS51007"/>
    </source>
</evidence>
<dbReference type="SUPFAM" id="SSF46626">
    <property type="entry name" value="Cytochrome c"/>
    <property type="match status" value="2"/>
</dbReference>
<dbReference type="InterPro" id="IPR026259">
    <property type="entry name" value="MauG/Cytc_peroxidase"/>
</dbReference>
<dbReference type="EMBL" id="FNEE01000006">
    <property type="protein sequence ID" value="SDJ45379.1"/>
    <property type="molecule type" value="Genomic_DNA"/>
</dbReference>
<accession>A0A1G8TV58</accession>
<dbReference type="Proteomes" id="UP000198894">
    <property type="component" value="Unassembled WGS sequence"/>
</dbReference>
<dbReference type="GO" id="GO:0020037">
    <property type="term" value="F:heme binding"/>
    <property type="evidence" value="ECO:0007669"/>
    <property type="project" value="InterPro"/>
</dbReference>
<feature type="domain" description="Cytochrome c" evidence="11">
    <location>
        <begin position="204"/>
        <end position="323"/>
    </location>
</feature>
<feature type="binding site" description="covalent" evidence="8">
    <location>
        <position position="78"/>
    </location>
    <ligand>
        <name>heme c</name>
        <dbReference type="ChEBI" id="CHEBI:61717"/>
        <label>1</label>
    </ligand>
</feature>
<comment type="PTM">
    <text evidence="8">Binds 2 heme groups per subunit.</text>
</comment>
<dbReference type="PIRSF" id="PIRSF000294">
    <property type="entry name" value="Cytochrome-c_peroxidase"/>
    <property type="match status" value="1"/>
</dbReference>
<evidence type="ECO:0000256" key="7">
    <source>
        <dbReference type="ARBA" id="ARBA00023004"/>
    </source>
</evidence>
<comment type="cofactor">
    <cofactor evidence="8">
        <name>heme</name>
        <dbReference type="ChEBI" id="CHEBI:30413"/>
    </cofactor>
    <text evidence="8">Binds 2 heme groups.</text>
</comment>
<keyword evidence="12" id="KW-0575">Peroxidase</keyword>
<dbReference type="GO" id="GO:0004130">
    <property type="term" value="F:cytochrome-c peroxidase activity"/>
    <property type="evidence" value="ECO:0007669"/>
    <property type="project" value="TreeGrafter"/>
</dbReference>
<evidence type="ECO:0000256" key="10">
    <source>
        <dbReference type="SAM" id="SignalP"/>
    </source>
</evidence>
<dbReference type="InterPro" id="IPR009056">
    <property type="entry name" value="Cyt_c-like_dom"/>
</dbReference>
<evidence type="ECO:0000313" key="13">
    <source>
        <dbReference type="Proteomes" id="UP000198894"/>
    </source>
</evidence>
<dbReference type="Gene3D" id="1.10.760.10">
    <property type="entry name" value="Cytochrome c-like domain"/>
    <property type="match status" value="2"/>
</dbReference>
<reference evidence="13" key="1">
    <citation type="submission" date="2016-10" db="EMBL/GenBank/DDBJ databases">
        <authorList>
            <person name="Varghese N."/>
            <person name="Submissions S."/>
        </authorList>
    </citation>
    <scope>NUCLEOTIDE SEQUENCE [LARGE SCALE GENOMIC DNA]</scope>
    <source>
        <strain evidence="13">CGMCC 1.11022</strain>
    </source>
</reference>
<dbReference type="PANTHER" id="PTHR30600:SF7">
    <property type="entry name" value="CYTOCHROME C PEROXIDASE-RELATED"/>
    <property type="match status" value="1"/>
</dbReference>
<gene>
    <name evidence="12" type="ORF">SAMN05428953_106191</name>
</gene>
<dbReference type="Pfam" id="PF03150">
    <property type="entry name" value="CCP_MauG"/>
    <property type="match status" value="1"/>
</dbReference>
<keyword evidence="3 9" id="KW-0479">Metal-binding</keyword>
<name>A0A1G8TV58_9HYPH</name>